<dbReference type="SUPFAM" id="SSF88723">
    <property type="entry name" value="PIN domain-like"/>
    <property type="match status" value="1"/>
</dbReference>
<feature type="domain" description="PIN" evidence="8">
    <location>
        <begin position="2"/>
        <end position="126"/>
    </location>
</feature>
<dbReference type="PANTHER" id="PTHR33653:SF1">
    <property type="entry name" value="RIBONUCLEASE VAPC2"/>
    <property type="match status" value="1"/>
</dbReference>
<comment type="caution">
    <text evidence="9">The sequence shown here is derived from an EMBL/GenBank/DDBJ whole genome shotgun (WGS) entry which is preliminary data.</text>
</comment>
<dbReference type="GO" id="GO:0016787">
    <property type="term" value="F:hydrolase activity"/>
    <property type="evidence" value="ECO:0007669"/>
    <property type="project" value="UniProtKB-KW"/>
</dbReference>
<dbReference type="Pfam" id="PF01850">
    <property type="entry name" value="PIN"/>
    <property type="match status" value="1"/>
</dbReference>
<evidence type="ECO:0000256" key="5">
    <source>
        <dbReference type="ARBA" id="ARBA00022801"/>
    </source>
</evidence>
<dbReference type="PANTHER" id="PTHR33653">
    <property type="entry name" value="RIBONUCLEASE VAPC2"/>
    <property type="match status" value="1"/>
</dbReference>
<dbReference type="InterPro" id="IPR029060">
    <property type="entry name" value="PIN-like_dom_sf"/>
</dbReference>
<dbReference type="CDD" id="cd09871">
    <property type="entry name" value="PIN_MtVapC28-VapC30-like"/>
    <property type="match status" value="1"/>
</dbReference>
<gene>
    <name evidence="9" type="ORF">LCGC14_0339730</name>
</gene>
<organism evidence="9">
    <name type="scientific">marine sediment metagenome</name>
    <dbReference type="NCBI Taxonomy" id="412755"/>
    <lineage>
        <taxon>unclassified sequences</taxon>
        <taxon>metagenomes</taxon>
        <taxon>ecological metagenomes</taxon>
    </lineage>
</organism>
<keyword evidence="6" id="KW-0460">Magnesium</keyword>
<evidence type="ECO:0000256" key="1">
    <source>
        <dbReference type="ARBA" id="ARBA00001946"/>
    </source>
</evidence>
<evidence type="ECO:0000256" key="4">
    <source>
        <dbReference type="ARBA" id="ARBA00022723"/>
    </source>
</evidence>
<evidence type="ECO:0000256" key="3">
    <source>
        <dbReference type="ARBA" id="ARBA00022722"/>
    </source>
</evidence>
<protein>
    <recommendedName>
        <fullName evidence="8">PIN domain-containing protein</fullName>
    </recommendedName>
</protein>
<keyword evidence="4" id="KW-0479">Metal-binding</keyword>
<dbReference type="EMBL" id="LAZR01000246">
    <property type="protein sequence ID" value="KKN79514.1"/>
    <property type="molecule type" value="Genomic_DNA"/>
</dbReference>
<dbReference type="GO" id="GO:0004540">
    <property type="term" value="F:RNA nuclease activity"/>
    <property type="evidence" value="ECO:0007669"/>
    <property type="project" value="InterPro"/>
</dbReference>
<keyword evidence="3" id="KW-0540">Nuclease</keyword>
<name>A0A0F9TJR5_9ZZZZ</name>
<evidence type="ECO:0000313" key="9">
    <source>
        <dbReference type="EMBL" id="KKN79514.1"/>
    </source>
</evidence>
<evidence type="ECO:0000256" key="6">
    <source>
        <dbReference type="ARBA" id="ARBA00022842"/>
    </source>
</evidence>
<comment type="similarity">
    <text evidence="7">Belongs to the PINc/VapC protein family.</text>
</comment>
<proteinExistence type="inferred from homology"/>
<keyword evidence="2" id="KW-1277">Toxin-antitoxin system</keyword>
<dbReference type="GO" id="GO:0046872">
    <property type="term" value="F:metal ion binding"/>
    <property type="evidence" value="ECO:0007669"/>
    <property type="project" value="UniProtKB-KW"/>
</dbReference>
<dbReference type="InterPro" id="IPR002716">
    <property type="entry name" value="PIN_dom"/>
</dbReference>
<keyword evidence="5" id="KW-0378">Hydrolase</keyword>
<evidence type="ECO:0000259" key="8">
    <source>
        <dbReference type="Pfam" id="PF01850"/>
    </source>
</evidence>
<comment type="cofactor">
    <cofactor evidence="1">
        <name>Mg(2+)</name>
        <dbReference type="ChEBI" id="CHEBI:18420"/>
    </cofactor>
</comment>
<dbReference type="Gene3D" id="3.40.50.1010">
    <property type="entry name" value="5'-nuclease"/>
    <property type="match status" value="1"/>
</dbReference>
<reference evidence="9" key="1">
    <citation type="journal article" date="2015" name="Nature">
        <title>Complex archaea that bridge the gap between prokaryotes and eukaryotes.</title>
        <authorList>
            <person name="Spang A."/>
            <person name="Saw J.H."/>
            <person name="Jorgensen S.L."/>
            <person name="Zaremba-Niedzwiedzka K."/>
            <person name="Martijn J."/>
            <person name="Lind A.E."/>
            <person name="van Eijk R."/>
            <person name="Schleper C."/>
            <person name="Guy L."/>
            <person name="Ettema T.J."/>
        </authorList>
    </citation>
    <scope>NUCLEOTIDE SEQUENCE</scope>
</reference>
<dbReference type="AlphaFoldDB" id="A0A0F9TJR5"/>
<dbReference type="InterPro" id="IPR022907">
    <property type="entry name" value="VapC_family"/>
</dbReference>
<dbReference type="HAMAP" id="MF_00265">
    <property type="entry name" value="VapC_Nob1"/>
    <property type="match status" value="1"/>
</dbReference>
<sequence>MIVVDTSAVIAILLVEPDAESFRRIVSDSAQLAIAAPTLVEAHIVAKSRLGTSSHQVVHAMISGAGIDVVPFDSTHIELAIEAYRRFGRGSGSPARLNFGDCFSYALARSLDAPLLFKGDDFFHTDIEPALVA</sequence>
<evidence type="ECO:0000256" key="2">
    <source>
        <dbReference type="ARBA" id="ARBA00022649"/>
    </source>
</evidence>
<dbReference type="InterPro" id="IPR050556">
    <property type="entry name" value="Type_II_TA_system_RNase"/>
</dbReference>
<evidence type="ECO:0000256" key="7">
    <source>
        <dbReference type="ARBA" id="ARBA00038093"/>
    </source>
</evidence>
<accession>A0A0F9TJR5</accession>